<comment type="similarity">
    <text evidence="1">Belongs to the arginase family.</text>
</comment>
<keyword evidence="3" id="KW-1185">Reference proteome</keyword>
<dbReference type="RefSeq" id="WP_307335243.1">
    <property type="nucleotide sequence ID" value="NZ_JAUSUQ010000002.1"/>
</dbReference>
<dbReference type="PROSITE" id="PS51409">
    <property type="entry name" value="ARGINASE_2"/>
    <property type="match status" value="1"/>
</dbReference>
<proteinExistence type="inferred from homology"/>
<gene>
    <name evidence="2" type="ORF">J2S00_000592</name>
</gene>
<dbReference type="InterPro" id="IPR006035">
    <property type="entry name" value="Ureohydrolase"/>
</dbReference>
<accession>A0ABU0CN18</accession>
<dbReference type="PANTHER" id="PTHR11358:SF41">
    <property type="entry name" value="ARGINASE"/>
    <property type="match status" value="1"/>
</dbReference>
<dbReference type="InterPro" id="IPR023696">
    <property type="entry name" value="Ureohydrolase_dom_sf"/>
</dbReference>
<dbReference type="PANTHER" id="PTHR11358">
    <property type="entry name" value="ARGINASE/AGMATINASE"/>
    <property type="match status" value="1"/>
</dbReference>
<dbReference type="SUPFAM" id="SSF52768">
    <property type="entry name" value="Arginase/deacetylase"/>
    <property type="match status" value="1"/>
</dbReference>
<reference evidence="2 3" key="1">
    <citation type="submission" date="2023-07" db="EMBL/GenBank/DDBJ databases">
        <title>Genomic Encyclopedia of Type Strains, Phase IV (KMG-IV): sequencing the most valuable type-strain genomes for metagenomic binning, comparative biology and taxonomic classification.</title>
        <authorList>
            <person name="Goeker M."/>
        </authorList>
    </citation>
    <scope>NUCLEOTIDE SEQUENCE [LARGE SCALE GENOMIC DNA]</scope>
    <source>
        <strain evidence="2 3">DSM 17740</strain>
    </source>
</reference>
<sequence length="248" mass="28452">MMRFDVTVLNFDGTYHDQPHLLQNKHRWIDLSDLTQTNMYCPQETLAEIAKRMDLENQSCLTFIGSGNYHYVTYLFLQNMKEPCDLVLFDHHPDTGRPYPLLSCGSWVSKALSQLPLLQRVVIIGLHPKYSTFIPPQYFNRVRVVSTANLFKSSEAKILQWIKTDKVYISIDKDVLDPAFAATNWDQGNMSLSSLLEMLETISRYKQILGIDVCGELPYNPLGDMAYTQAVRKNERANQAIMDIASSF</sequence>
<organism evidence="2 3">
    <name type="scientific">Caldalkalibacillus uzonensis</name>
    <dbReference type="NCBI Taxonomy" id="353224"/>
    <lineage>
        <taxon>Bacteria</taxon>
        <taxon>Bacillati</taxon>
        <taxon>Bacillota</taxon>
        <taxon>Bacilli</taxon>
        <taxon>Bacillales</taxon>
        <taxon>Bacillaceae</taxon>
        <taxon>Caldalkalibacillus</taxon>
    </lineage>
</organism>
<protein>
    <submittedName>
        <fullName evidence="2">Arginase family enzyme</fullName>
    </submittedName>
</protein>
<evidence type="ECO:0000313" key="2">
    <source>
        <dbReference type="EMBL" id="MDQ0337809.1"/>
    </source>
</evidence>
<dbReference type="Gene3D" id="3.40.800.10">
    <property type="entry name" value="Ureohydrolase domain"/>
    <property type="match status" value="1"/>
</dbReference>
<comment type="caution">
    <text evidence="2">The sequence shown here is derived from an EMBL/GenBank/DDBJ whole genome shotgun (WGS) entry which is preliminary data.</text>
</comment>
<evidence type="ECO:0000256" key="1">
    <source>
        <dbReference type="PROSITE-ProRule" id="PRU00742"/>
    </source>
</evidence>
<dbReference type="Pfam" id="PF00491">
    <property type="entry name" value="Arginase"/>
    <property type="match status" value="1"/>
</dbReference>
<evidence type="ECO:0000313" key="3">
    <source>
        <dbReference type="Proteomes" id="UP001232445"/>
    </source>
</evidence>
<dbReference type="Proteomes" id="UP001232445">
    <property type="component" value="Unassembled WGS sequence"/>
</dbReference>
<dbReference type="EMBL" id="JAUSUQ010000002">
    <property type="protein sequence ID" value="MDQ0337809.1"/>
    <property type="molecule type" value="Genomic_DNA"/>
</dbReference>
<name>A0ABU0CN18_9BACI</name>